<sequence length="182" mass="20586">MKLNKRQRILLLRYINTISLTPTLWNITNFTDLHKKPPRTPQQPGTAYVRPLGPPAGHTLDFRTTPSTFFQDTGDSSKAVSGTPSLNKLGTDSPGTSLLASEYVLIKCLYSSSCSTLSVSLVFSLNDCFVKWKGNSLTEFRVLTPSRFFFGKRFRSTQLANAFPYDFKEWFDFLCSLLVRTH</sequence>
<proteinExistence type="predicted"/>
<gene>
    <name evidence="1" type="ORF">SPHA_9588</name>
</gene>
<evidence type="ECO:0000313" key="2">
    <source>
        <dbReference type="Proteomes" id="UP000597762"/>
    </source>
</evidence>
<organism evidence="1 2">
    <name type="scientific">Acanthosepion pharaonis</name>
    <name type="common">Pharaoh cuttlefish</name>
    <name type="synonym">Sepia pharaonis</name>
    <dbReference type="NCBI Taxonomy" id="158019"/>
    <lineage>
        <taxon>Eukaryota</taxon>
        <taxon>Metazoa</taxon>
        <taxon>Spiralia</taxon>
        <taxon>Lophotrochozoa</taxon>
        <taxon>Mollusca</taxon>
        <taxon>Cephalopoda</taxon>
        <taxon>Coleoidea</taxon>
        <taxon>Decapodiformes</taxon>
        <taxon>Sepiida</taxon>
        <taxon>Sepiina</taxon>
        <taxon>Sepiidae</taxon>
        <taxon>Acanthosepion</taxon>
    </lineage>
</organism>
<comment type="caution">
    <text evidence="1">The sequence shown here is derived from an EMBL/GenBank/DDBJ whole genome shotgun (WGS) entry which is preliminary data.</text>
</comment>
<keyword evidence="2" id="KW-1185">Reference proteome</keyword>
<reference evidence="1" key="1">
    <citation type="submission" date="2021-01" db="EMBL/GenBank/DDBJ databases">
        <authorList>
            <person name="Li R."/>
            <person name="Bekaert M."/>
        </authorList>
    </citation>
    <scope>NUCLEOTIDE SEQUENCE</scope>
    <source>
        <strain evidence="1">Farmed</strain>
    </source>
</reference>
<dbReference type="Proteomes" id="UP000597762">
    <property type="component" value="Unassembled WGS sequence"/>
</dbReference>
<accession>A0A812B2Z4</accession>
<protein>
    <submittedName>
        <fullName evidence="1">Uncharacterized protein</fullName>
    </submittedName>
</protein>
<evidence type="ECO:0000313" key="1">
    <source>
        <dbReference type="EMBL" id="CAE1167748.1"/>
    </source>
</evidence>
<dbReference type="AlphaFoldDB" id="A0A812B2Z4"/>
<dbReference type="EMBL" id="CAHIKZ030000306">
    <property type="protein sequence ID" value="CAE1167748.1"/>
    <property type="molecule type" value="Genomic_DNA"/>
</dbReference>
<name>A0A812B2Z4_ACAPH</name>